<organism evidence="1 2">
    <name type="scientific">Capnocytophaga haemolytica</name>
    <dbReference type="NCBI Taxonomy" id="45243"/>
    <lineage>
        <taxon>Bacteria</taxon>
        <taxon>Pseudomonadati</taxon>
        <taxon>Bacteroidota</taxon>
        <taxon>Flavobacteriia</taxon>
        <taxon>Flavobacteriales</taxon>
        <taxon>Flavobacteriaceae</taxon>
        <taxon>Capnocytophaga</taxon>
    </lineage>
</organism>
<name>A0AAX2GWX4_9FLAO</name>
<dbReference type="Proteomes" id="UP000215539">
    <property type="component" value="Chromosome 1"/>
</dbReference>
<dbReference type="AlphaFoldDB" id="A0AAX2GWX4"/>
<dbReference type="RefSeq" id="WP_143325007.1">
    <property type="nucleotide sequence ID" value="NZ_CP014227.1"/>
</dbReference>
<protein>
    <submittedName>
        <fullName evidence="1">Uncharacterized protein</fullName>
    </submittedName>
</protein>
<accession>A0AAX2GWX4</accession>
<sequence length="84" mass="9725">MSDYCMCHILSYWEELNAMAEEALGRGAFTEAEALYREALYRAEVLVFHKDKCTKLGIAIEELYTISHKHLQACHTNNICRKNN</sequence>
<proteinExistence type="predicted"/>
<evidence type="ECO:0000313" key="2">
    <source>
        <dbReference type="Proteomes" id="UP000215539"/>
    </source>
</evidence>
<evidence type="ECO:0000313" key="1">
    <source>
        <dbReference type="EMBL" id="SNV07629.1"/>
    </source>
</evidence>
<dbReference type="EMBL" id="LT906449">
    <property type="protein sequence ID" value="SNV07629.1"/>
    <property type="molecule type" value="Genomic_DNA"/>
</dbReference>
<reference evidence="1 2" key="1">
    <citation type="submission" date="2017-06" db="EMBL/GenBank/DDBJ databases">
        <authorList>
            <consortium name="Pathogen Informatics"/>
        </authorList>
    </citation>
    <scope>NUCLEOTIDE SEQUENCE [LARGE SCALE GENOMIC DNA]</scope>
    <source>
        <strain evidence="1 2">NCTC12947</strain>
    </source>
</reference>
<gene>
    <name evidence="1" type="ORF">SAMEA44541418_00915</name>
</gene>